<feature type="region of interest" description="Disordered" evidence="1">
    <location>
        <begin position="322"/>
        <end position="393"/>
    </location>
</feature>
<feature type="transmembrane region" description="Helical" evidence="2">
    <location>
        <begin position="254"/>
        <end position="281"/>
    </location>
</feature>
<accession>A0A5K3EP49</accession>
<feature type="transmembrane region" description="Helical" evidence="2">
    <location>
        <begin position="145"/>
        <end position="161"/>
    </location>
</feature>
<name>A0A5K3EP49_MESCO</name>
<sequence>MDPLQVPLISKYEWEYKNDINQSVAVPEHPESTPGYSPDLLTNDDFRRRRRSSVTATTVEASASASAKVHVQGSRSSSNLDGRMRTIETRLSHLEAHVSRLSSRLRALEQHHAVLGGLITIYVGLKVNGYLPLCAQIVKVWLLKAYSKHLTLMYLVVFYLLTKSYSSLRDNCLVPPIDNPINAIGLTSTGCHWPDLAWDSTSTSPTSEDVMKSDKFRKKVKILSIILTILTVFILAIGIYLVADVGRSNAGLEILGCVMIVLGLGLLASLVFSASLFLRLVSSFSETKIYRPKSADALQLKPYPRQTDVRLRQRRVWRTDTEAALPGPLDRGRAEERSTVISDSAERIIEPRPAPSAPQLEEMAVVPPNVMPPLPPDAARPPSYAPPPYDDLQ</sequence>
<evidence type="ECO:0000256" key="1">
    <source>
        <dbReference type="SAM" id="MobiDB-lite"/>
    </source>
</evidence>
<keyword evidence="2" id="KW-1133">Transmembrane helix</keyword>
<keyword evidence="2" id="KW-0472">Membrane</keyword>
<protein>
    <submittedName>
        <fullName evidence="3">Miff domain-containing protein</fullName>
    </submittedName>
</protein>
<proteinExistence type="predicted"/>
<feature type="transmembrane region" description="Helical" evidence="2">
    <location>
        <begin position="222"/>
        <end position="242"/>
    </location>
</feature>
<keyword evidence="2" id="KW-0812">Transmembrane</keyword>
<dbReference type="WBParaSite" id="MCU_001650-RA">
    <property type="protein sequence ID" value="MCU_001650-RA"/>
    <property type="gene ID" value="MCU_001650"/>
</dbReference>
<dbReference type="AlphaFoldDB" id="A0A5K3EP49"/>
<feature type="compositionally biased region" description="Pro residues" evidence="1">
    <location>
        <begin position="369"/>
        <end position="393"/>
    </location>
</feature>
<reference evidence="3" key="1">
    <citation type="submission" date="2019-11" db="UniProtKB">
        <authorList>
            <consortium name="WormBaseParasite"/>
        </authorList>
    </citation>
    <scope>IDENTIFICATION</scope>
</reference>
<evidence type="ECO:0000313" key="3">
    <source>
        <dbReference type="WBParaSite" id="MCU_001650-RA"/>
    </source>
</evidence>
<organism evidence="3">
    <name type="scientific">Mesocestoides corti</name>
    <name type="common">Flatworm</name>
    <dbReference type="NCBI Taxonomy" id="53468"/>
    <lineage>
        <taxon>Eukaryota</taxon>
        <taxon>Metazoa</taxon>
        <taxon>Spiralia</taxon>
        <taxon>Lophotrochozoa</taxon>
        <taxon>Platyhelminthes</taxon>
        <taxon>Cestoda</taxon>
        <taxon>Eucestoda</taxon>
        <taxon>Cyclophyllidea</taxon>
        <taxon>Mesocestoididae</taxon>
        <taxon>Mesocestoides</taxon>
    </lineage>
</organism>
<evidence type="ECO:0000256" key="2">
    <source>
        <dbReference type="SAM" id="Phobius"/>
    </source>
</evidence>
<feature type="compositionally biased region" description="Basic and acidic residues" evidence="1">
    <location>
        <begin position="330"/>
        <end position="350"/>
    </location>
</feature>